<dbReference type="RefSeq" id="WP_067999521.1">
    <property type="nucleotide sequence ID" value="NZ_CP015596.1"/>
</dbReference>
<feature type="transmembrane region" description="Helical" evidence="2">
    <location>
        <begin position="56"/>
        <end position="77"/>
    </location>
</feature>
<evidence type="ECO:0000313" key="4">
    <source>
        <dbReference type="Proteomes" id="UP000077143"/>
    </source>
</evidence>
<feature type="region of interest" description="Disordered" evidence="1">
    <location>
        <begin position="192"/>
        <end position="218"/>
    </location>
</feature>
<feature type="compositionally biased region" description="Acidic residues" evidence="1">
    <location>
        <begin position="1"/>
        <end position="12"/>
    </location>
</feature>
<accession>A0A172UR62</accession>
<keyword evidence="2" id="KW-0812">Transmembrane</keyword>
<evidence type="ECO:0000256" key="1">
    <source>
        <dbReference type="SAM" id="MobiDB-lite"/>
    </source>
</evidence>
<name>A0A172UR62_9MYCO</name>
<keyword evidence="2" id="KW-0472">Membrane</keyword>
<sequence length="218" mass="22232">MPDETTPEDPVDEGALREDPASADEANEVTGSKHAAPEGTTGGDAEQPEGSGRSPVVIAVIAMLVAIATLGASAYMWRNPLTPIDAPTAAPTEAPEPTFTDAQRDEAKAKVCDAFLVVSTGVANSSALQAADGDAVGAIAIATNARLALYGGGVYMLNRVDPATEPQLAEAARAFGNALMDVGAAAVANIPSDDPAHQERVKDADDENAKLQGICNPQ</sequence>
<organism evidence="3 4">
    <name type="scientific">Mycobacterium adipatum</name>
    <dbReference type="NCBI Taxonomy" id="1682113"/>
    <lineage>
        <taxon>Bacteria</taxon>
        <taxon>Bacillati</taxon>
        <taxon>Actinomycetota</taxon>
        <taxon>Actinomycetes</taxon>
        <taxon>Mycobacteriales</taxon>
        <taxon>Mycobacteriaceae</taxon>
        <taxon>Mycobacterium</taxon>
    </lineage>
</organism>
<evidence type="ECO:0000313" key="3">
    <source>
        <dbReference type="EMBL" id="ANE81672.1"/>
    </source>
</evidence>
<dbReference type="STRING" id="1682113.A7U43_22415"/>
<evidence type="ECO:0008006" key="5">
    <source>
        <dbReference type="Google" id="ProtNLM"/>
    </source>
</evidence>
<feature type="compositionally biased region" description="Basic and acidic residues" evidence="1">
    <location>
        <begin position="194"/>
        <end position="209"/>
    </location>
</feature>
<evidence type="ECO:0000256" key="2">
    <source>
        <dbReference type="SAM" id="Phobius"/>
    </source>
</evidence>
<reference evidence="3 4" key="1">
    <citation type="submission" date="2016-05" db="EMBL/GenBank/DDBJ databases">
        <title>Complete genome sequence of a phthalic acid esters degrading Mycobacterium sp. YC-RL4.</title>
        <authorList>
            <person name="Ren L."/>
            <person name="Fan S."/>
            <person name="Ruth N."/>
            <person name="Jia Y."/>
            <person name="Wang J."/>
            <person name="Qiao C."/>
        </authorList>
    </citation>
    <scope>NUCLEOTIDE SEQUENCE [LARGE SCALE GENOMIC DNA]</scope>
    <source>
        <strain evidence="3 4">YC-RL4</strain>
    </source>
</reference>
<gene>
    <name evidence="3" type="ORF">A7U43_22415</name>
</gene>
<dbReference type="AlphaFoldDB" id="A0A172UR62"/>
<protein>
    <recommendedName>
        <fullName evidence="5">Alanine and proline rich membrane protein</fullName>
    </recommendedName>
</protein>
<dbReference type="OrthoDB" id="4761585at2"/>
<dbReference type="Proteomes" id="UP000077143">
    <property type="component" value="Chromosome"/>
</dbReference>
<dbReference type="EMBL" id="CP015596">
    <property type="protein sequence ID" value="ANE81672.1"/>
    <property type="molecule type" value="Genomic_DNA"/>
</dbReference>
<dbReference type="KEGG" id="madi:A7U43_22415"/>
<feature type="region of interest" description="Disordered" evidence="1">
    <location>
        <begin position="1"/>
        <end position="51"/>
    </location>
</feature>
<keyword evidence="2" id="KW-1133">Transmembrane helix</keyword>
<proteinExistence type="predicted"/>
<keyword evidence="4" id="KW-1185">Reference proteome</keyword>